<dbReference type="GeneID" id="84023431"/>
<keyword evidence="2" id="KW-1185">Reference proteome</keyword>
<protein>
    <submittedName>
        <fullName evidence="1">DUF2786 domain-containing protein</fullName>
    </submittedName>
</protein>
<dbReference type="Proteomes" id="UP001202031">
    <property type="component" value="Unassembled WGS sequence"/>
</dbReference>
<dbReference type="EMBL" id="JAMGSI010000001">
    <property type="protein sequence ID" value="MCL6656899.1"/>
    <property type="molecule type" value="Genomic_DNA"/>
</dbReference>
<comment type="caution">
    <text evidence="1">The sequence shown here is derived from an EMBL/GenBank/DDBJ whole genome shotgun (WGS) entry which is preliminary data.</text>
</comment>
<reference evidence="1 2" key="1">
    <citation type="submission" date="2022-03" db="EMBL/GenBank/DDBJ databases">
        <title>Taxonomic description of new species and reclassification of some bacterial strains.</title>
        <authorList>
            <person name="Ndongo S."/>
        </authorList>
    </citation>
    <scope>NUCLEOTIDE SEQUENCE [LARGE SCALE GENOMIC DNA]</scope>
    <source>
        <strain evidence="1 2">Marseille-P6666</strain>
    </source>
</reference>
<name>A0ABT0R7J4_9BACT</name>
<dbReference type="RefSeq" id="WP_102726909.1">
    <property type="nucleotide sequence ID" value="NZ_CP072027.1"/>
</dbReference>
<proteinExistence type="predicted"/>
<evidence type="ECO:0000313" key="1">
    <source>
        <dbReference type="EMBL" id="MCL6656899.1"/>
    </source>
</evidence>
<accession>A0ABT0R7J4</accession>
<evidence type="ECO:0000313" key="2">
    <source>
        <dbReference type="Proteomes" id="UP001202031"/>
    </source>
</evidence>
<gene>
    <name evidence="1" type="ORF">M8N44_06140</name>
</gene>
<organism evidence="1 2">
    <name type="scientific">Akkermansia massiliensis</name>
    <dbReference type="NCBI Taxonomy" id="2927224"/>
    <lineage>
        <taxon>Bacteria</taxon>
        <taxon>Pseudomonadati</taxon>
        <taxon>Verrucomicrobiota</taxon>
        <taxon>Verrucomicrobiia</taxon>
        <taxon>Verrucomicrobiales</taxon>
        <taxon>Akkermansiaceae</taxon>
        <taxon>Akkermansia</taxon>
    </lineage>
</organism>
<sequence>MNHDDLIAKLQKLLALAQRGEGGEAVNARELLDKMMAKYGIDEASLTDIRTLRCATDSDAEKELLIVVISFALQIPTVQVEADIIVRTDDFGMDLKMTVEQHGLTAALFQHHRVGLGRSIEKLASDQSRQAALIHEEIGRLTSKIRDLKAISGNLKKTQEKALQMAVCAYVNLNNLVDYAGWKNATSDGSDAIQSAMASCVQMDTNPNQLPAQRLGNDNQSDD</sequence>